<evidence type="ECO:0000313" key="7">
    <source>
        <dbReference type="EMBL" id="PAV84477.1"/>
    </source>
</evidence>
<feature type="compositionally biased region" description="Low complexity" evidence="2">
    <location>
        <begin position="337"/>
        <end position="346"/>
    </location>
</feature>
<dbReference type="GO" id="GO:0046872">
    <property type="term" value="F:metal ion binding"/>
    <property type="evidence" value="ECO:0007669"/>
    <property type="project" value="UniProtKB-KW"/>
</dbReference>
<feature type="binding site" evidence="1">
    <location>
        <position position="178"/>
    </location>
    <ligand>
        <name>Zn(2+)</name>
        <dbReference type="ChEBI" id="CHEBI:29105"/>
        <note>catalytic</note>
    </ligand>
</feature>
<keyword evidence="4" id="KW-0732">Signal</keyword>
<dbReference type="SUPFAM" id="SSF55486">
    <property type="entry name" value="Metalloproteases ('zincins'), catalytic domain"/>
    <property type="match status" value="1"/>
</dbReference>
<dbReference type="Proteomes" id="UP000218231">
    <property type="component" value="Unassembled WGS sequence"/>
</dbReference>
<evidence type="ECO:0000259" key="5">
    <source>
        <dbReference type="PROSITE" id="PS50214"/>
    </source>
</evidence>
<evidence type="ECO:0000256" key="1">
    <source>
        <dbReference type="PROSITE-ProRule" id="PRU00276"/>
    </source>
</evidence>
<sequence length="401" mass="44009">MFAFLLIFSLAVVFPSPGSSHIARDEFEASLDEHALFPSRFSIPDWSDAVVSNSLIVEVLLVVDGGVAEAVGNEEDRIHNAVTTLIQYVNMFSIQLGLRIVVVDVIPVNGYHMSLHSFKQWHGQHIKELANHDIAILLRANYQGAIASVGGACKDEEKVGICGFSPQIPYRYSTLFFHSIAHLLGLSHDTKVNCNCKNATRGDCLRIHGFEYECSAQALIQSASRLPCLSTDIPTLSRSSLPVCGNGVVEASEQCDCGSSKSCDNPFCDSASCQFIMPKMLLSSILTFIPALLIFCLIVVLRNRIMTAYRKRQSSQRRRPVLPHPHSTTASLSTQISEEFLSSESLPSPPPLSSSSKSPIYPTEDPIFFSSPPQIQKQKPLTLDSTVPLPTKFNQQSPMSP</sequence>
<comment type="caution">
    <text evidence="1">Lacks conserved residue(s) required for the propagation of feature annotation.</text>
</comment>
<feature type="compositionally biased region" description="Polar residues" evidence="2">
    <location>
        <begin position="326"/>
        <end position="336"/>
    </location>
</feature>
<evidence type="ECO:0008006" key="9">
    <source>
        <dbReference type="Google" id="ProtNLM"/>
    </source>
</evidence>
<keyword evidence="1" id="KW-0862">Zinc</keyword>
<keyword evidence="1" id="KW-0479">Metal-binding</keyword>
<dbReference type="PANTHER" id="PTHR11905:SF238">
    <property type="entry name" value="PEPTIDASE M12B DOMAIN-CONTAINING PROTEIN-RELATED"/>
    <property type="match status" value="1"/>
</dbReference>
<dbReference type="InterPro" id="IPR036436">
    <property type="entry name" value="Disintegrin_dom_sf"/>
</dbReference>
<keyword evidence="8" id="KW-1185">Reference proteome</keyword>
<feature type="compositionally biased region" description="Basic residues" evidence="2">
    <location>
        <begin position="312"/>
        <end position="321"/>
    </location>
</feature>
<evidence type="ECO:0000256" key="2">
    <source>
        <dbReference type="SAM" id="MobiDB-lite"/>
    </source>
</evidence>
<dbReference type="InterPro" id="IPR001762">
    <property type="entry name" value="Disintegrin_dom"/>
</dbReference>
<keyword evidence="3" id="KW-0812">Transmembrane</keyword>
<evidence type="ECO:0000256" key="4">
    <source>
        <dbReference type="SAM" id="SignalP"/>
    </source>
</evidence>
<dbReference type="InterPro" id="IPR001590">
    <property type="entry name" value="Peptidase_M12B"/>
</dbReference>
<feature type="signal peptide" evidence="4">
    <location>
        <begin position="1"/>
        <end position="20"/>
    </location>
</feature>
<organism evidence="7 8">
    <name type="scientific">Diploscapter pachys</name>
    <dbReference type="NCBI Taxonomy" id="2018661"/>
    <lineage>
        <taxon>Eukaryota</taxon>
        <taxon>Metazoa</taxon>
        <taxon>Ecdysozoa</taxon>
        <taxon>Nematoda</taxon>
        <taxon>Chromadorea</taxon>
        <taxon>Rhabditida</taxon>
        <taxon>Rhabditina</taxon>
        <taxon>Rhabditomorpha</taxon>
        <taxon>Rhabditoidea</taxon>
        <taxon>Rhabditidae</taxon>
        <taxon>Diploscapter</taxon>
    </lineage>
</organism>
<accession>A0A2A2LEI8</accession>
<protein>
    <recommendedName>
        <fullName evidence="9">Peptidase M12B domain-containing protein</fullName>
    </recommendedName>
</protein>
<dbReference type="InterPro" id="IPR024079">
    <property type="entry name" value="MetalloPept_cat_dom_sf"/>
</dbReference>
<gene>
    <name evidence="7" type="ORF">WR25_18285</name>
</gene>
<dbReference type="PANTHER" id="PTHR11905">
    <property type="entry name" value="ADAM A DISINTEGRIN AND METALLOPROTEASE DOMAIN"/>
    <property type="match status" value="1"/>
</dbReference>
<feature type="binding site" evidence="1">
    <location>
        <position position="182"/>
    </location>
    <ligand>
        <name>Zn(2+)</name>
        <dbReference type="ChEBI" id="CHEBI:29105"/>
        <note>catalytic</note>
    </ligand>
</feature>
<feature type="region of interest" description="Disordered" evidence="2">
    <location>
        <begin position="312"/>
        <end position="401"/>
    </location>
</feature>
<proteinExistence type="predicted"/>
<dbReference type="STRING" id="2018661.A0A2A2LEI8"/>
<evidence type="ECO:0000256" key="3">
    <source>
        <dbReference type="SAM" id="Phobius"/>
    </source>
</evidence>
<feature type="transmembrane region" description="Helical" evidence="3">
    <location>
        <begin position="280"/>
        <end position="301"/>
    </location>
</feature>
<feature type="chain" id="PRO_5012561936" description="Peptidase M12B domain-containing protein" evidence="4">
    <location>
        <begin position="21"/>
        <end position="401"/>
    </location>
</feature>
<dbReference type="OrthoDB" id="2131567at2759"/>
<feature type="binding site" evidence="1">
    <location>
        <position position="188"/>
    </location>
    <ligand>
        <name>Zn(2+)</name>
        <dbReference type="ChEBI" id="CHEBI:29105"/>
        <note>catalytic</note>
    </ligand>
</feature>
<dbReference type="GO" id="GO:0006509">
    <property type="term" value="P:membrane protein ectodomain proteolysis"/>
    <property type="evidence" value="ECO:0007669"/>
    <property type="project" value="TreeGrafter"/>
</dbReference>
<dbReference type="Gene3D" id="3.40.390.10">
    <property type="entry name" value="Collagenase (Catalytic Domain)"/>
    <property type="match status" value="1"/>
</dbReference>
<evidence type="ECO:0000259" key="6">
    <source>
        <dbReference type="PROSITE" id="PS50215"/>
    </source>
</evidence>
<dbReference type="AlphaFoldDB" id="A0A2A2LEI8"/>
<dbReference type="GO" id="GO:0004222">
    <property type="term" value="F:metalloendopeptidase activity"/>
    <property type="evidence" value="ECO:0007669"/>
    <property type="project" value="InterPro"/>
</dbReference>
<feature type="compositionally biased region" description="Polar residues" evidence="2">
    <location>
        <begin position="392"/>
        <end position="401"/>
    </location>
</feature>
<reference evidence="7 8" key="1">
    <citation type="journal article" date="2017" name="Curr. Biol.">
        <title>Genome architecture and evolution of a unichromosomal asexual nematode.</title>
        <authorList>
            <person name="Fradin H."/>
            <person name="Zegar C."/>
            <person name="Gutwein M."/>
            <person name="Lucas J."/>
            <person name="Kovtun M."/>
            <person name="Corcoran D."/>
            <person name="Baugh L.R."/>
            <person name="Kiontke K."/>
            <person name="Gunsalus K."/>
            <person name="Fitch D.H."/>
            <person name="Piano F."/>
        </authorList>
    </citation>
    <scope>NUCLEOTIDE SEQUENCE [LARGE SCALE GENOMIC DNA]</scope>
    <source>
        <strain evidence="7">PF1309</strain>
    </source>
</reference>
<keyword evidence="3" id="KW-0472">Membrane</keyword>
<dbReference type="Gene3D" id="4.10.70.10">
    <property type="entry name" value="Disintegrin domain"/>
    <property type="match status" value="1"/>
</dbReference>
<feature type="domain" description="Disintegrin" evidence="5">
    <location>
        <begin position="241"/>
        <end position="275"/>
    </location>
</feature>
<dbReference type="EMBL" id="LIAE01006846">
    <property type="protein sequence ID" value="PAV84477.1"/>
    <property type="molecule type" value="Genomic_DNA"/>
</dbReference>
<comment type="caution">
    <text evidence="7">The sequence shown here is derived from an EMBL/GenBank/DDBJ whole genome shotgun (WGS) entry which is preliminary data.</text>
</comment>
<feature type="domain" description="Peptidase M12B" evidence="6">
    <location>
        <begin position="55"/>
        <end position="205"/>
    </location>
</feature>
<dbReference type="PROSITE" id="PS50214">
    <property type="entry name" value="DISINTEGRIN_2"/>
    <property type="match status" value="1"/>
</dbReference>
<feature type="compositionally biased region" description="Polar residues" evidence="2">
    <location>
        <begin position="371"/>
        <end position="385"/>
    </location>
</feature>
<keyword evidence="3" id="KW-1133">Transmembrane helix</keyword>
<dbReference type="PROSITE" id="PS50215">
    <property type="entry name" value="ADAM_MEPRO"/>
    <property type="match status" value="1"/>
</dbReference>
<evidence type="ECO:0000313" key="8">
    <source>
        <dbReference type="Proteomes" id="UP000218231"/>
    </source>
</evidence>
<name>A0A2A2LEI8_9BILA</name>
<dbReference type="Pfam" id="PF01421">
    <property type="entry name" value="Reprolysin"/>
    <property type="match status" value="1"/>
</dbReference>